<keyword evidence="15" id="KW-1185">Reference proteome</keyword>
<dbReference type="SUPFAM" id="SSF55874">
    <property type="entry name" value="ATPase domain of HSP90 chaperone/DNA topoisomerase II/histidine kinase"/>
    <property type="match status" value="1"/>
</dbReference>
<dbReference type="RefSeq" id="WP_301625329.1">
    <property type="nucleotide sequence ID" value="NZ_BORS01000003.1"/>
</dbReference>
<dbReference type="GO" id="GO:0000155">
    <property type="term" value="F:phosphorelay sensor kinase activity"/>
    <property type="evidence" value="ECO:0007669"/>
    <property type="project" value="InterPro"/>
</dbReference>
<dbReference type="SUPFAM" id="SSF158472">
    <property type="entry name" value="HAMP domain-like"/>
    <property type="match status" value="1"/>
</dbReference>
<dbReference type="SMART" id="SM00387">
    <property type="entry name" value="HATPase_c"/>
    <property type="match status" value="1"/>
</dbReference>
<protein>
    <submittedName>
        <fullName evidence="14">Histidine kinase</fullName>
    </submittedName>
</protein>
<evidence type="ECO:0000256" key="11">
    <source>
        <dbReference type="ARBA" id="ARBA00023136"/>
    </source>
</evidence>
<keyword evidence="10" id="KW-0902">Two-component regulatory system</keyword>
<evidence type="ECO:0000259" key="13">
    <source>
        <dbReference type="PROSITE" id="PS50885"/>
    </source>
</evidence>
<evidence type="ECO:0000256" key="1">
    <source>
        <dbReference type="ARBA" id="ARBA00004651"/>
    </source>
</evidence>
<evidence type="ECO:0000313" key="14">
    <source>
        <dbReference type="EMBL" id="GIO41218.1"/>
    </source>
</evidence>
<keyword evidence="5 12" id="KW-0812">Transmembrane</keyword>
<evidence type="ECO:0000256" key="3">
    <source>
        <dbReference type="ARBA" id="ARBA00022553"/>
    </source>
</evidence>
<evidence type="ECO:0000256" key="5">
    <source>
        <dbReference type="ARBA" id="ARBA00022692"/>
    </source>
</evidence>
<sequence>MIRLIKGVFNDLKFRDKLLLSHLIIALIPILLLGILSFSQSYNIQMKEMNSEATSSLEQTVNILDYKINRYNMLSEFIVLNREFSRIFLKNYEDNYFNIYLDFRDVLDPIISQIKFMDSDIEEVEFYTSGDLLGIRGDIHPLSDLQNKPWFDQNDSTRWIVYDKQVYLLQQLIGNRKTSSYMVISISYDSIFSSLEGISDHIAVSIRNDQQELIFPETSDQLMRSERTTELQKSLNNNDWTLNFSVSHANAYKNALTFFQITFFVILLSLLITFSLIYIFSSSFTRRIVHLKNKVDKVEQNNLGIIIQSHSRDEFGELTNGIGKMLQRINDLISRVYRAEISKKESEYNQLIAQINPHFLYNTLSFINWRAVKKQDIETGYMVNALAKFYRTALNKGKKQVTIQDELENIKAYIDLQLILHDGSFEVDYQIDDELLEYRIIHFILQPIVENAIKHGFAEPGEDEHQLVISVHAEHDALFLKVTDNGMGMSVTQQQRLLLAESSGYGIRNVNERIKLYYGSAYGLELISEAMVGTSVIIRLPYDAEYRSV</sequence>
<keyword evidence="8" id="KW-0067">ATP-binding</keyword>
<dbReference type="SMART" id="SM00304">
    <property type="entry name" value="HAMP"/>
    <property type="match status" value="1"/>
</dbReference>
<gene>
    <name evidence="14" type="ORF">J41TS4_09760</name>
</gene>
<evidence type="ECO:0000313" key="15">
    <source>
        <dbReference type="Proteomes" id="UP000678895"/>
    </source>
</evidence>
<comment type="subcellular location">
    <subcellularLocation>
        <location evidence="1">Cell membrane</location>
        <topology evidence="1">Multi-pass membrane protein</topology>
    </subcellularLocation>
</comment>
<keyword evidence="7 14" id="KW-0418">Kinase</keyword>
<keyword evidence="2" id="KW-1003">Cell membrane</keyword>
<keyword evidence="9 12" id="KW-1133">Transmembrane helix</keyword>
<evidence type="ECO:0000256" key="7">
    <source>
        <dbReference type="ARBA" id="ARBA00022777"/>
    </source>
</evidence>
<dbReference type="AlphaFoldDB" id="A0A920CL21"/>
<name>A0A920CL21_9BACL</name>
<dbReference type="Proteomes" id="UP000678895">
    <property type="component" value="Unassembled WGS sequence"/>
</dbReference>
<evidence type="ECO:0000256" key="12">
    <source>
        <dbReference type="SAM" id="Phobius"/>
    </source>
</evidence>
<accession>A0A920CL21</accession>
<dbReference type="InterPro" id="IPR050640">
    <property type="entry name" value="Bact_2-comp_sensor_kinase"/>
</dbReference>
<dbReference type="PANTHER" id="PTHR34220">
    <property type="entry name" value="SENSOR HISTIDINE KINASE YPDA"/>
    <property type="match status" value="1"/>
</dbReference>
<evidence type="ECO:0000256" key="2">
    <source>
        <dbReference type="ARBA" id="ARBA00022475"/>
    </source>
</evidence>
<dbReference type="GO" id="GO:0005524">
    <property type="term" value="F:ATP binding"/>
    <property type="evidence" value="ECO:0007669"/>
    <property type="project" value="UniProtKB-KW"/>
</dbReference>
<feature type="domain" description="HAMP" evidence="13">
    <location>
        <begin position="282"/>
        <end position="334"/>
    </location>
</feature>
<evidence type="ECO:0000256" key="6">
    <source>
        <dbReference type="ARBA" id="ARBA00022741"/>
    </source>
</evidence>
<evidence type="ECO:0000256" key="4">
    <source>
        <dbReference type="ARBA" id="ARBA00022679"/>
    </source>
</evidence>
<keyword evidence="4" id="KW-0808">Transferase</keyword>
<dbReference type="Gene3D" id="3.30.565.10">
    <property type="entry name" value="Histidine kinase-like ATPase, C-terminal domain"/>
    <property type="match status" value="1"/>
</dbReference>
<keyword evidence="11 12" id="KW-0472">Membrane</keyword>
<dbReference type="Pfam" id="PF06580">
    <property type="entry name" value="His_kinase"/>
    <property type="match status" value="1"/>
</dbReference>
<dbReference type="Gene3D" id="6.10.340.10">
    <property type="match status" value="1"/>
</dbReference>
<dbReference type="InterPro" id="IPR010559">
    <property type="entry name" value="Sig_transdc_His_kin_internal"/>
</dbReference>
<proteinExistence type="predicted"/>
<comment type="caution">
    <text evidence="14">The sequence shown here is derived from an EMBL/GenBank/DDBJ whole genome shotgun (WGS) entry which is preliminary data.</text>
</comment>
<feature type="transmembrane region" description="Helical" evidence="12">
    <location>
        <begin position="258"/>
        <end position="280"/>
    </location>
</feature>
<dbReference type="PROSITE" id="PS50885">
    <property type="entry name" value="HAMP"/>
    <property type="match status" value="1"/>
</dbReference>
<dbReference type="InterPro" id="IPR036890">
    <property type="entry name" value="HATPase_C_sf"/>
</dbReference>
<dbReference type="InterPro" id="IPR003594">
    <property type="entry name" value="HATPase_dom"/>
</dbReference>
<dbReference type="Pfam" id="PF02518">
    <property type="entry name" value="HATPase_c"/>
    <property type="match status" value="1"/>
</dbReference>
<evidence type="ECO:0000256" key="8">
    <source>
        <dbReference type="ARBA" id="ARBA00022840"/>
    </source>
</evidence>
<keyword evidence="3" id="KW-0597">Phosphoprotein</keyword>
<dbReference type="CDD" id="cd06225">
    <property type="entry name" value="HAMP"/>
    <property type="match status" value="1"/>
</dbReference>
<feature type="transmembrane region" description="Helical" evidence="12">
    <location>
        <begin position="20"/>
        <end position="39"/>
    </location>
</feature>
<evidence type="ECO:0000256" key="10">
    <source>
        <dbReference type="ARBA" id="ARBA00023012"/>
    </source>
</evidence>
<dbReference type="PANTHER" id="PTHR34220:SF11">
    <property type="entry name" value="SENSOR PROTEIN KINASE HPTS"/>
    <property type="match status" value="1"/>
</dbReference>
<dbReference type="GO" id="GO:0005886">
    <property type="term" value="C:plasma membrane"/>
    <property type="evidence" value="ECO:0007669"/>
    <property type="project" value="UniProtKB-SubCell"/>
</dbReference>
<evidence type="ECO:0000256" key="9">
    <source>
        <dbReference type="ARBA" id="ARBA00022989"/>
    </source>
</evidence>
<dbReference type="EMBL" id="BORS01000003">
    <property type="protein sequence ID" value="GIO41218.1"/>
    <property type="molecule type" value="Genomic_DNA"/>
</dbReference>
<organism evidence="14 15">
    <name type="scientific">Paenibacillus apis</name>
    <dbReference type="NCBI Taxonomy" id="1792174"/>
    <lineage>
        <taxon>Bacteria</taxon>
        <taxon>Bacillati</taxon>
        <taxon>Bacillota</taxon>
        <taxon>Bacilli</taxon>
        <taxon>Bacillales</taxon>
        <taxon>Paenibacillaceae</taxon>
        <taxon>Paenibacillus</taxon>
    </lineage>
</organism>
<reference evidence="14" key="1">
    <citation type="submission" date="2021-03" db="EMBL/GenBank/DDBJ databases">
        <title>Antimicrobial resistance genes in bacteria isolated from Japanese honey, and their potential for conferring macrolide and lincosamide resistance in the American foulbrood pathogen Paenibacillus larvae.</title>
        <authorList>
            <person name="Okamoto M."/>
            <person name="Kumagai M."/>
            <person name="Kanamori H."/>
            <person name="Takamatsu D."/>
        </authorList>
    </citation>
    <scope>NUCLEOTIDE SEQUENCE</scope>
    <source>
        <strain evidence="14">J41TS4</strain>
    </source>
</reference>
<dbReference type="InterPro" id="IPR003660">
    <property type="entry name" value="HAMP_dom"/>
</dbReference>
<keyword evidence="6" id="KW-0547">Nucleotide-binding</keyword>